<dbReference type="EMBL" id="BSDD01000004">
    <property type="protein sequence ID" value="GLH70568.1"/>
    <property type="molecule type" value="Genomic_DNA"/>
</dbReference>
<dbReference type="RefSeq" id="WP_285725917.1">
    <property type="nucleotide sequence ID" value="NZ_BSDD01000004.1"/>
</dbReference>
<keyword evidence="1" id="KW-0472">Membrane</keyword>
<keyword evidence="1" id="KW-1133">Transmembrane helix</keyword>
<reference evidence="3 4" key="1">
    <citation type="journal article" date="2023" name="Antonie Van Leeuwenhoek">
        <title>Mesoterricola silvestris gen. nov., sp. nov., Mesoterricola sediminis sp. nov., Geothrix oryzae sp. nov., Geothrix edaphica sp. nov., Geothrix rubra sp. nov., and Geothrix limicola sp. nov., six novel members of Acidobacteriota isolated from soils.</title>
        <authorList>
            <person name="Itoh H."/>
            <person name="Sugisawa Y."/>
            <person name="Mise K."/>
            <person name="Xu Z."/>
            <person name="Kuniyasu M."/>
            <person name="Ushijima N."/>
            <person name="Kawano K."/>
            <person name="Kobayashi E."/>
            <person name="Shiratori Y."/>
            <person name="Masuda Y."/>
            <person name="Senoo K."/>
        </authorList>
    </citation>
    <scope>NUCLEOTIDE SEQUENCE [LARGE SCALE GENOMIC DNA]</scope>
    <source>
        <strain evidence="3 4">Red803</strain>
    </source>
</reference>
<keyword evidence="1" id="KW-0812">Transmembrane</keyword>
<protein>
    <recommendedName>
        <fullName evidence="2">DUF4126 domain-containing protein</fullName>
    </recommendedName>
</protein>
<feature type="transmembrane region" description="Helical" evidence="1">
    <location>
        <begin position="163"/>
        <end position="189"/>
    </location>
</feature>
<gene>
    <name evidence="3" type="ORF">GETHPA_21010</name>
</gene>
<organism evidence="3 4">
    <name type="scientific">Geothrix rubra</name>
    <dbReference type="NCBI Taxonomy" id="2927977"/>
    <lineage>
        <taxon>Bacteria</taxon>
        <taxon>Pseudomonadati</taxon>
        <taxon>Acidobacteriota</taxon>
        <taxon>Holophagae</taxon>
        <taxon>Holophagales</taxon>
        <taxon>Holophagaceae</taxon>
        <taxon>Geothrix</taxon>
    </lineage>
</organism>
<proteinExistence type="predicted"/>
<sequence length="312" mass="33270">MGPAQTLAAILGLSAASGINLYLTVLLVGAGQRLGWVHGLPPDLAILGHPLVLTVAGLLFLLEFAADKIPFVTPIWDGIHTFIRPVGGALLALGAAADLDPVARALAVLAGGTLALGAHGSKMGVRLLAHTAPEPASHSVLSVAEDLGVIGLLALAYRHPQFALPVLGAILLAIALLLPLLLRALVFVLTGFRGALRALIGPGGPGEIPDWVDLKALERSPAGARHALPCFTRKVRRVPRLHRAFLVEAEGTWHLVYHRWFRARSFAFEGGPVRIYPGFLWDRVVFMRRGQPQVLLVGRDWRQALPAASPRP</sequence>
<comment type="caution">
    <text evidence="3">The sequence shown here is derived from an EMBL/GenBank/DDBJ whole genome shotgun (WGS) entry which is preliminary data.</text>
</comment>
<keyword evidence="4" id="KW-1185">Reference proteome</keyword>
<dbReference type="Proteomes" id="UP001165089">
    <property type="component" value="Unassembled WGS sequence"/>
</dbReference>
<evidence type="ECO:0000313" key="3">
    <source>
        <dbReference type="EMBL" id="GLH70568.1"/>
    </source>
</evidence>
<feature type="transmembrane region" description="Helical" evidence="1">
    <location>
        <begin position="7"/>
        <end position="32"/>
    </location>
</feature>
<dbReference type="InterPro" id="IPR025196">
    <property type="entry name" value="DUF4126"/>
</dbReference>
<evidence type="ECO:0000256" key="1">
    <source>
        <dbReference type="SAM" id="Phobius"/>
    </source>
</evidence>
<feature type="domain" description="DUF4126" evidence="2">
    <location>
        <begin position="7"/>
        <end position="178"/>
    </location>
</feature>
<name>A0ABQ5Q7B5_9BACT</name>
<feature type="transmembrane region" description="Helical" evidence="1">
    <location>
        <begin position="44"/>
        <end position="66"/>
    </location>
</feature>
<dbReference type="Pfam" id="PF13548">
    <property type="entry name" value="DUF4126"/>
    <property type="match status" value="1"/>
</dbReference>
<evidence type="ECO:0000313" key="4">
    <source>
        <dbReference type="Proteomes" id="UP001165089"/>
    </source>
</evidence>
<evidence type="ECO:0000259" key="2">
    <source>
        <dbReference type="Pfam" id="PF13548"/>
    </source>
</evidence>
<accession>A0ABQ5Q7B5</accession>